<reference evidence="2 3" key="1">
    <citation type="submission" date="2019-06" db="EMBL/GenBank/DDBJ databases">
        <title>A novel species of marine bacteria.</title>
        <authorList>
            <person name="Wang Y."/>
        </authorList>
    </citation>
    <scope>NUCLEOTIDE SEQUENCE [LARGE SCALE GENOMIC DNA]</scope>
    <source>
        <strain evidence="2 3">MA1-10</strain>
    </source>
</reference>
<evidence type="ECO:0000313" key="3">
    <source>
        <dbReference type="Proteomes" id="UP000315816"/>
    </source>
</evidence>
<dbReference type="RefSeq" id="WP_142853894.1">
    <property type="nucleotide sequence ID" value="NZ_FXWW01000003.1"/>
</dbReference>
<evidence type="ECO:0000313" key="2">
    <source>
        <dbReference type="EMBL" id="TQV67081.1"/>
    </source>
</evidence>
<dbReference type="InterPro" id="IPR012338">
    <property type="entry name" value="Beta-lactam/transpept-like"/>
</dbReference>
<feature type="domain" description="Beta-lactamase-related" evidence="1">
    <location>
        <begin position="43"/>
        <end position="352"/>
    </location>
</feature>
<evidence type="ECO:0000259" key="1">
    <source>
        <dbReference type="Pfam" id="PF00144"/>
    </source>
</evidence>
<dbReference type="Pfam" id="PF00144">
    <property type="entry name" value="Beta-lactamase"/>
    <property type="match status" value="1"/>
</dbReference>
<sequence>MTFPKIFGFITAVVAGTGSVASADPLSQLSDETYRSAPRYALGVAMGVDGQEPETLTFGPQSRKLDAPVAPDAPWHIGSITKTFTATLVLQLVDRGRLSLDTPIGTYLPHETDMHADWKNLTLRQLLSHTAGLPPNPPDDTFMVRTAKDLHEVRRQILQGLWTAPIPAGQGSFDYSNTGYVLAGYVLETVTGKGWEHLVQQQIAAPLGLTSLGFGAPTAKGSAWGHRRSLFRHVPVAALGEVSDNPPWVGPAGTIHMNLRDLARWGQAHLSACQGKMPAFLSMESCLVMQTAATDSYGLGWVLTDSPEGLLVWHNGSNTAWYANLVLRPSDNRVFVAATNRPDGDPIEDLLRALLTAYAE</sequence>
<dbReference type="Gene3D" id="3.40.710.10">
    <property type="entry name" value="DD-peptidase/beta-lactamase superfamily"/>
    <property type="match status" value="1"/>
</dbReference>
<keyword evidence="3" id="KW-1185">Reference proteome</keyword>
<dbReference type="AlphaFoldDB" id="A0A545SQ32"/>
<proteinExistence type="predicted"/>
<dbReference type="PANTHER" id="PTHR46825">
    <property type="entry name" value="D-ALANYL-D-ALANINE-CARBOXYPEPTIDASE/ENDOPEPTIDASE AMPH"/>
    <property type="match status" value="1"/>
</dbReference>
<protein>
    <submittedName>
        <fullName evidence="2">Beta-lactamase family protein</fullName>
    </submittedName>
</protein>
<name>A0A545SQ32_9RHOB</name>
<comment type="caution">
    <text evidence="2">The sequence shown here is derived from an EMBL/GenBank/DDBJ whole genome shotgun (WGS) entry which is preliminary data.</text>
</comment>
<dbReference type="InterPro" id="IPR001466">
    <property type="entry name" value="Beta-lactam-related"/>
</dbReference>
<gene>
    <name evidence="2" type="ORF">FIL88_10870</name>
</gene>
<dbReference type="Proteomes" id="UP000315816">
    <property type="component" value="Unassembled WGS sequence"/>
</dbReference>
<dbReference type="SUPFAM" id="SSF56601">
    <property type="entry name" value="beta-lactamase/transpeptidase-like"/>
    <property type="match status" value="1"/>
</dbReference>
<dbReference type="OrthoDB" id="5377431at2"/>
<accession>A0A545SQ32</accession>
<dbReference type="InterPro" id="IPR050491">
    <property type="entry name" value="AmpC-like"/>
</dbReference>
<organism evidence="2 3">
    <name type="scientific">Aliiroseovarius halocynthiae</name>
    <dbReference type="NCBI Taxonomy" id="985055"/>
    <lineage>
        <taxon>Bacteria</taxon>
        <taxon>Pseudomonadati</taxon>
        <taxon>Pseudomonadota</taxon>
        <taxon>Alphaproteobacteria</taxon>
        <taxon>Rhodobacterales</taxon>
        <taxon>Paracoccaceae</taxon>
        <taxon>Aliiroseovarius</taxon>
    </lineage>
</organism>
<dbReference type="PANTHER" id="PTHR46825:SF9">
    <property type="entry name" value="BETA-LACTAMASE-RELATED DOMAIN-CONTAINING PROTEIN"/>
    <property type="match status" value="1"/>
</dbReference>
<dbReference type="EMBL" id="VICH01000007">
    <property type="protein sequence ID" value="TQV67081.1"/>
    <property type="molecule type" value="Genomic_DNA"/>
</dbReference>